<accession>A0A392TAQ3</accession>
<sequence>MLEQYMAATYARLRELSLADQNRASSHTPPPQPTSSSDFTTFLKTLWINVPRFDGTGVEDWIYKINKLFT</sequence>
<dbReference type="Proteomes" id="UP000265520">
    <property type="component" value="Unassembled WGS sequence"/>
</dbReference>
<evidence type="ECO:0000313" key="2">
    <source>
        <dbReference type="Proteomes" id="UP000265520"/>
    </source>
</evidence>
<comment type="caution">
    <text evidence="1">The sequence shown here is derived from an EMBL/GenBank/DDBJ whole genome shotgun (WGS) entry which is preliminary data.</text>
</comment>
<dbReference type="EMBL" id="LXQA010525171">
    <property type="protein sequence ID" value="MCI57206.1"/>
    <property type="molecule type" value="Genomic_DNA"/>
</dbReference>
<reference evidence="1 2" key="1">
    <citation type="journal article" date="2018" name="Front. Plant Sci.">
        <title>Red Clover (Trifolium pratense) and Zigzag Clover (T. medium) - A Picture of Genomic Similarities and Differences.</title>
        <authorList>
            <person name="Dluhosova J."/>
            <person name="Istvanek J."/>
            <person name="Nedelnik J."/>
            <person name="Repkova J."/>
        </authorList>
    </citation>
    <scope>NUCLEOTIDE SEQUENCE [LARGE SCALE GENOMIC DNA]</scope>
    <source>
        <strain evidence="2">cv. 10/8</strain>
        <tissue evidence="1">Leaf</tissue>
    </source>
</reference>
<feature type="non-terminal residue" evidence="1">
    <location>
        <position position="70"/>
    </location>
</feature>
<evidence type="ECO:0000313" key="1">
    <source>
        <dbReference type="EMBL" id="MCI57206.1"/>
    </source>
</evidence>
<name>A0A392TAQ3_9FABA</name>
<dbReference type="AlphaFoldDB" id="A0A392TAQ3"/>
<organism evidence="1 2">
    <name type="scientific">Trifolium medium</name>
    <dbReference type="NCBI Taxonomy" id="97028"/>
    <lineage>
        <taxon>Eukaryota</taxon>
        <taxon>Viridiplantae</taxon>
        <taxon>Streptophyta</taxon>
        <taxon>Embryophyta</taxon>
        <taxon>Tracheophyta</taxon>
        <taxon>Spermatophyta</taxon>
        <taxon>Magnoliopsida</taxon>
        <taxon>eudicotyledons</taxon>
        <taxon>Gunneridae</taxon>
        <taxon>Pentapetalae</taxon>
        <taxon>rosids</taxon>
        <taxon>fabids</taxon>
        <taxon>Fabales</taxon>
        <taxon>Fabaceae</taxon>
        <taxon>Papilionoideae</taxon>
        <taxon>50 kb inversion clade</taxon>
        <taxon>NPAAA clade</taxon>
        <taxon>Hologalegina</taxon>
        <taxon>IRL clade</taxon>
        <taxon>Trifolieae</taxon>
        <taxon>Trifolium</taxon>
    </lineage>
</organism>
<protein>
    <submittedName>
        <fullName evidence="1">Uncharacterized protein</fullName>
    </submittedName>
</protein>
<proteinExistence type="predicted"/>
<keyword evidence="2" id="KW-1185">Reference proteome</keyword>